<dbReference type="AlphaFoldDB" id="A0ABD0QW61"/>
<protein>
    <recommendedName>
        <fullName evidence="3">SMP-30/Gluconolactonase/LRE-like region domain-containing protein</fullName>
    </recommendedName>
</protein>
<evidence type="ECO:0000313" key="5">
    <source>
        <dbReference type="Proteomes" id="UP001529510"/>
    </source>
</evidence>
<dbReference type="Pfam" id="PF08450">
    <property type="entry name" value="SGL"/>
    <property type="match status" value="1"/>
</dbReference>
<comment type="cofactor">
    <cofactor evidence="2">
        <name>Zn(2+)</name>
        <dbReference type="ChEBI" id="CHEBI:29105"/>
    </cofactor>
    <text evidence="2">Binds 1 divalent metal cation per subunit.</text>
</comment>
<proteinExistence type="inferred from homology"/>
<evidence type="ECO:0000256" key="2">
    <source>
        <dbReference type="PIRSR" id="PIRSR605511-2"/>
    </source>
</evidence>
<evidence type="ECO:0000313" key="4">
    <source>
        <dbReference type="EMBL" id="KAL0190478.1"/>
    </source>
</evidence>
<dbReference type="PANTHER" id="PTHR10907:SF47">
    <property type="entry name" value="REGUCALCIN"/>
    <property type="match status" value="1"/>
</dbReference>
<gene>
    <name evidence="4" type="ORF">M9458_013176</name>
</gene>
<dbReference type="InterPro" id="IPR011042">
    <property type="entry name" value="6-blade_b-propeller_TolB-like"/>
</dbReference>
<comment type="similarity">
    <text evidence="1">Belongs to the SMP-30/CGR1 family.</text>
</comment>
<keyword evidence="2" id="KW-0479">Metal-binding</keyword>
<organism evidence="4 5">
    <name type="scientific">Cirrhinus mrigala</name>
    <name type="common">Mrigala</name>
    <dbReference type="NCBI Taxonomy" id="683832"/>
    <lineage>
        <taxon>Eukaryota</taxon>
        <taxon>Metazoa</taxon>
        <taxon>Chordata</taxon>
        <taxon>Craniata</taxon>
        <taxon>Vertebrata</taxon>
        <taxon>Euteleostomi</taxon>
        <taxon>Actinopterygii</taxon>
        <taxon>Neopterygii</taxon>
        <taxon>Teleostei</taxon>
        <taxon>Ostariophysi</taxon>
        <taxon>Cypriniformes</taxon>
        <taxon>Cyprinidae</taxon>
        <taxon>Labeoninae</taxon>
        <taxon>Labeonini</taxon>
        <taxon>Cirrhinus</taxon>
    </lineage>
</organism>
<keyword evidence="2" id="KW-0862">Zinc</keyword>
<reference evidence="4 5" key="1">
    <citation type="submission" date="2024-05" db="EMBL/GenBank/DDBJ databases">
        <title>Genome sequencing and assembly of Indian major carp, Cirrhinus mrigala (Hamilton, 1822).</title>
        <authorList>
            <person name="Mohindra V."/>
            <person name="Chowdhury L.M."/>
            <person name="Lal K."/>
            <person name="Jena J.K."/>
        </authorList>
    </citation>
    <scope>NUCLEOTIDE SEQUENCE [LARGE SCALE GENOMIC DNA]</scope>
    <source>
        <strain evidence="4">CM1030</strain>
        <tissue evidence="4">Blood</tissue>
    </source>
</reference>
<dbReference type="PRINTS" id="PR01790">
    <property type="entry name" value="SMP30FAMILY"/>
</dbReference>
<keyword evidence="5" id="KW-1185">Reference proteome</keyword>
<dbReference type="SUPFAM" id="SSF63829">
    <property type="entry name" value="Calcium-dependent phosphotriesterase"/>
    <property type="match status" value="1"/>
</dbReference>
<name>A0ABD0QW61_CIRMR</name>
<dbReference type="PANTHER" id="PTHR10907">
    <property type="entry name" value="REGUCALCIN"/>
    <property type="match status" value="1"/>
</dbReference>
<sequence length="69" mass="7696">MGLAMKPDETDGAIYSLLPDHSVVKQLDKVHLSNGLDWSLDHRTFYFVDSLAYTLEAFDYDIQTGGLCG</sequence>
<dbReference type="EMBL" id="JAMKFB020000006">
    <property type="protein sequence ID" value="KAL0190478.1"/>
    <property type="molecule type" value="Genomic_DNA"/>
</dbReference>
<feature type="binding site" evidence="2">
    <location>
        <position position="34"/>
    </location>
    <ligand>
        <name>a divalent metal cation</name>
        <dbReference type="ChEBI" id="CHEBI:60240"/>
    </ligand>
</feature>
<accession>A0ABD0QW61</accession>
<feature type="domain" description="SMP-30/Gluconolactonase/LRE-like region" evidence="3">
    <location>
        <begin position="1"/>
        <end position="66"/>
    </location>
</feature>
<comment type="caution">
    <text evidence="4">The sequence shown here is derived from an EMBL/GenBank/DDBJ whole genome shotgun (WGS) entry which is preliminary data.</text>
</comment>
<dbReference type="Gene3D" id="2.120.10.30">
    <property type="entry name" value="TolB, C-terminal domain"/>
    <property type="match status" value="1"/>
</dbReference>
<dbReference type="InterPro" id="IPR005511">
    <property type="entry name" value="SMP-30"/>
</dbReference>
<evidence type="ECO:0000259" key="3">
    <source>
        <dbReference type="Pfam" id="PF08450"/>
    </source>
</evidence>
<evidence type="ECO:0000256" key="1">
    <source>
        <dbReference type="ARBA" id="ARBA00008853"/>
    </source>
</evidence>
<dbReference type="Proteomes" id="UP001529510">
    <property type="component" value="Unassembled WGS sequence"/>
</dbReference>
<dbReference type="InterPro" id="IPR013658">
    <property type="entry name" value="SGL"/>
</dbReference>
<feature type="non-terminal residue" evidence="4">
    <location>
        <position position="69"/>
    </location>
</feature>